<feature type="compositionally biased region" description="Basic and acidic residues" evidence="1">
    <location>
        <begin position="1"/>
        <end position="10"/>
    </location>
</feature>
<organism evidence="2 3">
    <name type="scientific">Patella caerulea</name>
    <name type="common">Rayed Mediterranean limpet</name>
    <dbReference type="NCBI Taxonomy" id="87958"/>
    <lineage>
        <taxon>Eukaryota</taxon>
        <taxon>Metazoa</taxon>
        <taxon>Spiralia</taxon>
        <taxon>Lophotrochozoa</taxon>
        <taxon>Mollusca</taxon>
        <taxon>Gastropoda</taxon>
        <taxon>Patellogastropoda</taxon>
        <taxon>Patelloidea</taxon>
        <taxon>Patellidae</taxon>
        <taxon>Patella</taxon>
    </lineage>
</organism>
<dbReference type="EMBL" id="JAZGQO010000011">
    <property type="protein sequence ID" value="KAK6173391.1"/>
    <property type="molecule type" value="Genomic_DNA"/>
</dbReference>
<protein>
    <submittedName>
        <fullName evidence="2">Uncharacterized protein</fullName>
    </submittedName>
</protein>
<dbReference type="Proteomes" id="UP001347796">
    <property type="component" value="Unassembled WGS sequence"/>
</dbReference>
<evidence type="ECO:0000313" key="3">
    <source>
        <dbReference type="Proteomes" id="UP001347796"/>
    </source>
</evidence>
<gene>
    <name evidence="2" type="ORF">SNE40_016851</name>
</gene>
<dbReference type="AlphaFoldDB" id="A0AAN8JCG7"/>
<reference evidence="2 3" key="1">
    <citation type="submission" date="2024-01" db="EMBL/GenBank/DDBJ databases">
        <title>The genome of the rayed Mediterranean limpet Patella caerulea (Linnaeus, 1758).</title>
        <authorList>
            <person name="Anh-Thu Weber A."/>
            <person name="Halstead-Nussloch G."/>
        </authorList>
    </citation>
    <scope>NUCLEOTIDE SEQUENCE [LARGE SCALE GENOMIC DNA]</scope>
    <source>
        <strain evidence="2">AATW-2023a</strain>
        <tissue evidence="2">Whole specimen</tissue>
    </source>
</reference>
<proteinExistence type="predicted"/>
<name>A0AAN8JCG7_PATCE</name>
<sequence length="376" mass="42149">MSTPRRDQDSRKRKQTGSPLQIQTELLLSSGILGSNLKKSKTQPQQSQITSFMSFTTLPQADSDNNTSLEYQENTISACSTPMTDTSDIPTPSPPSPLADDVFTNTVNAVTLELVRAFLNPEVQNAFRPMVELILQEEINKHITPLKKEISELKLELASVSLELNGIIQDRCDDLEQYGRRNCIHISGIKETAEEIVENEALAVLSKIIPDITKHDIGNSHRVGKANKGQPKRIMLRLSSYKTKVAIMRGKKVVNAVKDDIFINEDLTRYRAFVFNIARRSYKANHINACWTRDGKISIRIRKPDGSDGQTKRIFSATEIPGYKPTPEELLQFNISNGITTDSPEDMAQYTTTTVTFKIVFIILKIRIIPAAMILS</sequence>
<comment type="caution">
    <text evidence="2">The sequence shown here is derived from an EMBL/GenBank/DDBJ whole genome shotgun (WGS) entry which is preliminary data.</text>
</comment>
<dbReference type="Gene3D" id="3.30.70.1820">
    <property type="entry name" value="L1 transposable element, RRM domain"/>
    <property type="match status" value="1"/>
</dbReference>
<accession>A0AAN8JCG7</accession>
<feature type="region of interest" description="Disordered" evidence="1">
    <location>
        <begin position="1"/>
        <end position="23"/>
    </location>
</feature>
<keyword evidence="3" id="KW-1185">Reference proteome</keyword>
<evidence type="ECO:0000313" key="2">
    <source>
        <dbReference type="EMBL" id="KAK6173391.1"/>
    </source>
</evidence>
<evidence type="ECO:0000256" key="1">
    <source>
        <dbReference type="SAM" id="MobiDB-lite"/>
    </source>
</evidence>